<proteinExistence type="predicted"/>
<evidence type="ECO:0000313" key="2">
    <source>
        <dbReference type="EMBL" id="MEV8464637.1"/>
    </source>
</evidence>
<gene>
    <name evidence="2" type="ORF">AB0470_34425</name>
</gene>
<evidence type="ECO:0000313" key="3">
    <source>
        <dbReference type="Proteomes" id="UP001553148"/>
    </source>
</evidence>
<sequence>MRRAEPEQGRPSRTPLFPVRTPLLTSRRHIDLQRVCSAMGSSRRVRQALRAR</sequence>
<organism evidence="2 3">
    <name type="scientific">Streptomyces griseosporeus</name>
    <dbReference type="NCBI Taxonomy" id="1910"/>
    <lineage>
        <taxon>Bacteria</taxon>
        <taxon>Bacillati</taxon>
        <taxon>Actinomycetota</taxon>
        <taxon>Actinomycetes</taxon>
        <taxon>Kitasatosporales</taxon>
        <taxon>Streptomycetaceae</taxon>
        <taxon>Streptomyces</taxon>
    </lineage>
</organism>
<name>A0ABV3KZA5_STRGS</name>
<reference evidence="2 3" key="1">
    <citation type="submission" date="2024-06" db="EMBL/GenBank/DDBJ databases">
        <title>The Natural Products Discovery Center: Release of the First 8490 Sequenced Strains for Exploring Actinobacteria Biosynthetic Diversity.</title>
        <authorList>
            <person name="Kalkreuter E."/>
            <person name="Kautsar S.A."/>
            <person name="Yang D."/>
            <person name="Bader C.D."/>
            <person name="Teijaro C.N."/>
            <person name="Fluegel L."/>
            <person name="Davis C.M."/>
            <person name="Simpson J.R."/>
            <person name="Lauterbach L."/>
            <person name="Steele A.D."/>
            <person name="Gui C."/>
            <person name="Meng S."/>
            <person name="Li G."/>
            <person name="Viehrig K."/>
            <person name="Ye F."/>
            <person name="Su P."/>
            <person name="Kiefer A.F."/>
            <person name="Nichols A."/>
            <person name="Cepeda A.J."/>
            <person name="Yan W."/>
            <person name="Fan B."/>
            <person name="Jiang Y."/>
            <person name="Adhikari A."/>
            <person name="Zheng C.-J."/>
            <person name="Schuster L."/>
            <person name="Cowan T.M."/>
            <person name="Smanski M.J."/>
            <person name="Chevrette M.G."/>
            <person name="De Carvalho L.P.S."/>
            <person name="Shen B."/>
        </authorList>
    </citation>
    <scope>NUCLEOTIDE SEQUENCE [LARGE SCALE GENOMIC DNA]</scope>
    <source>
        <strain evidence="2 3">NPDC052360</strain>
    </source>
</reference>
<dbReference type="EMBL" id="JBFAUJ010000024">
    <property type="protein sequence ID" value="MEV8464637.1"/>
    <property type="molecule type" value="Genomic_DNA"/>
</dbReference>
<dbReference type="RefSeq" id="WP_343234099.1">
    <property type="nucleotide sequence ID" value="NZ_BNBR01000001.1"/>
</dbReference>
<evidence type="ECO:0000256" key="1">
    <source>
        <dbReference type="SAM" id="MobiDB-lite"/>
    </source>
</evidence>
<accession>A0ABV3KZA5</accession>
<dbReference type="Proteomes" id="UP001553148">
    <property type="component" value="Unassembled WGS sequence"/>
</dbReference>
<dbReference type="NCBIfam" id="NF042934">
    <property type="entry name" value="cis_reg_atten"/>
    <property type="match status" value="1"/>
</dbReference>
<feature type="compositionally biased region" description="Basic and acidic residues" evidence="1">
    <location>
        <begin position="1"/>
        <end position="10"/>
    </location>
</feature>
<protein>
    <submittedName>
        <fullName evidence="2">Leader peptide</fullName>
    </submittedName>
</protein>
<dbReference type="InterPro" id="IPR049979">
    <property type="entry name" value="Cys_resp_CS_actino"/>
</dbReference>
<feature type="region of interest" description="Disordered" evidence="1">
    <location>
        <begin position="1"/>
        <end position="20"/>
    </location>
</feature>
<keyword evidence="3" id="KW-1185">Reference proteome</keyword>
<comment type="caution">
    <text evidence="2">The sequence shown here is derived from an EMBL/GenBank/DDBJ whole genome shotgun (WGS) entry which is preliminary data.</text>
</comment>